<dbReference type="Gene3D" id="3.10.129.10">
    <property type="entry name" value="Hotdog Thioesterase"/>
    <property type="match status" value="1"/>
</dbReference>
<sequence>MSALLEDLLKMTPEEIQAHNERPTADQLRNKIQTYYEDVNVGDELPKYIYAPTPTHLFRWSAAIENFHRIHYDLDFGMNHDKNPSILVHGSWKQSVVPQYLKDFTLPKGWPWKAAFEHRAMLVPGDTLIVWATVTNKYEKGDMGFIEMDLGMKTQDGVESMPGSATVVLPLKGGADIPYPFTPPQD</sequence>
<accession>A0A160VCK7</accession>
<reference evidence="1" key="1">
    <citation type="submission" date="2015-10" db="EMBL/GenBank/DDBJ databases">
        <authorList>
            <person name="Gilbert D.G."/>
        </authorList>
    </citation>
    <scope>NUCLEOTIDE SEQUENCE</scope>
</reference>
<organism evidence="1">
    <name type="scientific">hydrothermal vent metagenome</name>
    <dbReference type="NCBI Taxonomy" id="652676"/>
    <lineage>
        <taxon>unclassified sequences</taxon>
        <taxon>metagenomes</taxon>
        <taxon>ecological metagenomes</taxon>
    </lineage>
</organism>
<dbReference type="AlphaFoldDB" id="A0A160VCK7"/>
<protein>
    <submittedName>
        <fullName evidence="1">Involved in the lipid metabolism</fullName>
    </submittedName>
</protein>
<gene>
    <name evidence="1" type="ORF">MGWOODY_Clf1938</name>
</gene>
<dbReference type="InterPro" id="IPR029069">
    <property type="entry name" value="HotDog_dom_sf"/>
</dbReference>
<dbReference type="SUPFAM" id="SSF54637">
    <property type="entry name" value="Thioesterase/thiol ester dehydrase-isomerase"/>
    <property type="match status" value="1"/>
</dbReference>
<name>A0A160VCK7_9ZZZZ</name>
<evidence type="ECO:0000313" key="1">
    <source>
        <dbReference type="EMBL" id="CUV03295.1"/>
    </source>
</evidence>
<proteinExistence type="predicted"/>
<dbReference type="EMBL" id="FAXA01000390">
    <property type="protein sequence ID" value="CUV03295.1"/>
    <property type="molecule type" value="Genomic_DNA"/>
</dbReference>